<protein>
    <submittedName>
        <fullName evidence="2">Uncharacterized protein</fullName>
    </submittedName>
</protein>
<accession>A0A550CYF2</accession>
<proteinExistence type="predicted"/>
<gene>
    <name evidence="2" type="ORF">BD626DRAFT_475446</name>
</gene>
<sequence length="348" mass="38520">MESRYFRTPKRPASASSGDERSGKKQKKTSDCDLRSLLDFSHLDSESAIASRFDEIASALLHAYLLVVHSGTSETCFTLLELEFYLHKPQCHEDPFVHRTEEQRELGRWYFHRAPGRGTTAYRGGTRKGLDLTFGDATAYGGILLRSIQRLDTAEIVCGPSLLVDKIVFLSNASTLTDLVGTKWGGDTSAFTQCGAFLRARDDTEDSFSRRLCRTPRVGLELSTASRGAFVIKPYRYIASFDSPLKSKAQTFVGAVQYCLEKDRDETTTMLMPDDVKAHSSRLHDQRLSAQLVGLTALNATLIERYLRDYRGGFDNAAVSTFAGRKGVAASPSACLSMMGALYRSMVA</sequence>
<name>A0A550CYF2_9AGAR</name>
<feature type="region of interest" description="Disordered" evidence="1">
    <location>
        <begin position="1"/>
        <end position="28"/>
    </location>
</feature>
<dbReference type="OrthoDB" id="16851at2759"/>
<comment type="caution">
    <text evidence="2">The sequence shown here is derived from an EMBL/GenBank/DDBJ whole genome shotgun (WGS) entry which is preliminary data.</text>
</comment>
<dbReference type="STRING" id="97359.A0A550CYF2"/>
<reference evidence="2 3" key="1">
    <citation type="journal article" date="2019" name="New Phytol.">
        <title>Comparative genomics reveals unique wood-decay strategies and fruiting body development in the Schizophyllaceae.</title>
        <authorList>
            <person name="Almasi E."/>
            <person name="Sahu N."/>
            <person name="Krizsan K."/>
            <person name="Balint B."/>
            <person name="Kovacs G.M."/>
            <person name="Kiss B."/>
            <person name="Cseklye J."/>
            <person name="Drula E."/>
            <person name="Henrissat B."/>
            <person name="Nagy I."/>
            <person name="Chovatia M."/>
            <person name="Adam C."/>
            <person name="LaButti K."/>
            <person name="Lipzen A."/>
            <person name="Riley R."/>
            <person name="Grigoriev I.V."/>
            <person name="Nagy L.G."/>
        </authorList>
    </citation>
    <scope>NUCLEOTIDE SEQUENCE [LARGE SCALE GENOMIC DNA]</scope>
    <source>
        <strain evidence="2 3">NL-1724</strain>
    </source>
</reference>
<keyword evidence="3" id="KW-1185">Reference proteome</keyword>
<evidence type="ECO:0000313" key="2">
    <source>
        <dbReference type="EMBL" id="TRM69832.1"/>
    </source>
</evidence>
<feature type="compositionally biased region" description="Basic and acidic residues" evidence="1">
    <location>
        <begin position="18"/>
        <end position="28"/>
    </location>
</feature>
<dbReference type="Proteomes" id="UP000320762">
    <property type="component" value="Unassembled WGS sequence"/>
</dbReference>
<organism evidence="2 3">
    <name type="scientific">Schizophyllum amplum</name>
    <dbReference type="NCBI Taxonomy" id="97359"/>
    <lineage>
        <taxon>Eukaryota</taxon>
        <taxon>Fungi</taxon>
        <taxon>Dikarya</taxon>
        <taxon>Basidiomycota</taxon>
        <taxon>Agaricomycotina</taxon>
        <taxon>Agaricomycetes</taxon>
        <taxon>Agaricomycetidae</taxon>
        <taxon>Agaricales</taxon>
        <taxon>Schizophyllaceae</taxon>
        <taxon>Schizophyllum</taxon>
    </lineage>
</organism>
<dbReference type="EMBL" id="VDMD01000001">
    <property type="protein sequence ID" value="TRM69832.1"/>
    <property type="molecule type" value="Genomic_DNA"/>
</dbReference>
<dbReference type="AlphaFoldDB" id="A0A550CYF2"/>
<evidence type="ECO:0000256" key="1">
    <source>
        <dbReference type="SAM" id="MobiDB-lite"/>
    </source>
</evidence>
<evidence type="ECO:0000313" key="3">
    <source>
        <dbReference type="Proteomes" id="UP000320762"/>
    </source>
</evidence>